<sequence length="70" mass="7788">MKAYGLAYSASGVWLVLVCVWLSDYHWYKALSVGTWGFLTVEAMTMLPVLLSLFLAELSARASRKSTRNG</sequence>
<dbReference type="RefSeq" id="WP_116062244.1">
    <property type="nucleotide sequence ID" value="NZ_QRDZ01000015.1"/>
</dbReference>
<keyword evidence="1" id="KW-0472">Membrane</keyword>
<keyword evidence="3" id="KW-1185">Reference proteome</keyword>
<feature type="transmembrane region" description="Helical" evidence="1">
    <location>
        <begin position="5"/>
        <end position="23"/>
    </location>
</feature>
<proteinExistence type="predicted"/>
<accession>A0A3D9JND6</accession>
<gene>
    <name evidence="2" type="ORF">DFP98_115134</name>
</gene>
<dbReference type="EMBL" id="QRDZ01000015">
    <property type="protein sequence ID" value="RED75518.1"/>
    <property type="molecule type" value="Genomic_DNA"/>
</dbReference>
<reference evidence="2 3" key="1">
    <citation type="submission" date="2018-07" db="EMBL/GenBank/DDBJ databases">
        <title>Genomic Encyclopedia of Type Strains, Phase III (KMG-III): the genomes of soil and plant-associated and newly described type strains.</title>
        <authorList>
            <person name="Whitman W."/>
        </authorList>
    </citation>
    <scope>NUCLEOTIDE SEQUENCE [LARGE SCALE GENOMIC DNA]</scope>
    <source>
        <strain evidence="2 3">CECT 7287</strain>
    </source>
</reference>
<protein>
    <submittedName>
        <fullName evidence="2">Uncharacterized protein</fullName>
    </submittedName>
</protein>
<name>A0A3D9JND6_9BACL</name>
<evidence type="ECO:0000313" key="2">
    <source>
        <dbReference type="EMBL" id="RED75518.1"/>
    </source>
</evidence>
<evidence type="ECO:0000256" key="1">
    <source>
        <dbReference type="SAM" id="Phobius"/>
    </source>
</evidence>
<evidence type="ECO:0000313" key="3">
    <source>
        <dbReference type="Proteomes" id="UP000256977"/>
    </source>
</evidence>
<keyword evidence="1" id="KW-1133">Transmembrane helix</keyword>
<keyword evidence="1" id="KW-0812">Transmembrane</keyword>
<dbReference type="Proteomes" id="UP000256977">
    <property type="component" value="Unassembled WGS sequence"/>
</dbReference>
<feature type="transmembrane region" description="Helical" evidence="1">
    <location>
        <begin position="35"/>
        <end position="56"/>
    </location>
</feature>
<organism evidence="2 3">
    <name type="scientific">Cohnella phaseoli</name>
    <dbReference type="NCBI Taxonomy" id="456490"/>
    <lineage>
        <taxon>Bacteria</taxon>
        <taxon>Bacillati</taxon>
        <taxon>Bacillota</taxon>
        <taxon>Bacilli</taxon>
        <taxon>Bacillales</taxon>
        <taxon>Paenibacillaceae</taxon>
        <taxon>Cohnella</taxon>
    </lineage>
</organism>
<dbReference type="OrthoDB" id="2626946at2"/>
<dbReference type="AlphaFoldDB" id="A0A3D9JND6"/>
<comment type="caution">
    <text evidence="2">The sequence shown here is derived from an EMBL/GenBank/DDBJ whole genome shotgun (WGS) entry which is preliminary data.</text>
</comment>